<proteinExistence type="predicted"/>
<sequence length="143" mass="15314">MKTCRKQKGLAAVEMIITIPVLLLILMAITEVGNAFIRYNTLNKMAQNGIRYATTEITGTASYDQIADVSAIKNIVVYGSSTVGDGAKAMVDGLTTSDVNVNHAGGYVTVTIHHTYTPMMGAFRSGMNFSFPLNASAMMRTAP</sequence>
<dbReference type="Proteomes" id="UP000030451">
    <property type="component" value="Unassembled WGS sequence"/>
</dbReference>
<evidence type="ECO:0000313" key="4">
    <source>
        <dbReference type="Proteomes" id="UP000030451"/>
    </source>
</evidence>
<accession>A0A0A5HZY2</accession>
<dbReference type="EMBL" id="JRWP01000008">
    <property type="protein sequence ID" value="KGY09076.1"/>
    <property type="molecule type" value="Genomic_DNA"/>
</dbReference>
<dbReference type="OrthoDB" id="5906122at2"/>
<keyword evidence="1" id="KW-0472">Membrane</keyword>
<feature type="transmembrane region" description="Helical" evidence="1">
    <location>
        <begin position="12"/>
        <end position="37"/>
    </location>
</feature>
<feature type="domain" description="TadE-like" evidence="2">
    <location>
        <begin position="9"/>
        <end position="51"/>
    </location>
</feature>
<organism evidence="3 4">
    <name type="scientific">Photobacterium sp. (strain ATCC 43367)</name>
    <dbReference type="NCBI Taxonomy" id="379097"/>
    <lineage>
        <taxon>Bacteria</taxon>
        <taxon>Pseudomonadati</taxon>
        <taxon>Pseudomonadota</taxon>
        <taxon>Gammaproteobacteria</taxon>
        <taxon>Vibrionales</taxon>
        <taxon>Vibrionaceae</taxon>
        <taxon>Vibrio</taxon>
        <taxon>Vibrio oreintalis group</taxon>
    </lineage>
</organism>
<keyword evidence="1" id="KW-0812">Transmembrane</keyword>
<dbReference type="RefSeq" id="WP_038189679.1">
    <property type="nucleotide sequence ID" value="NZ_JRWP01000008.1"/>
</dbReference>
<evidence type="ECO:0000313" key="3">
    <source>
        <dbReference type="EMBL" id="KGY09076.1"/>
    </source>
</evidence>
<evidence type="ECO:0000259" key="2">
    <source>
        <dbReference type="Pfam" id="PF07811"/>
    </source>
</evidence>
<dbReference type="Pfam" id="PF07811">
    <property type="entry name" value="TadE"/>
    <property type="match status" value="1"/>
</dbReference>
<dbReference type="AlphaFoldDB" id="A0A0A5HZY2"/>
<evidence type="ECO:0000256" key="1">
    <source>
        <dbReference type="SAM" id="Phobius"/>
    </source>
</evidence>
<keyword evidence="1" id="KW-1133">Transmembrane helix</keyword>
<dbReference type="STRING" id="379097.SE23_01465"/>
<reference evidence="3 4" key="1">
    <citation type="submission" date="2014-10" db="EMBL/GenBank/DDBJ databases">
        <title>Genome sequencing of Vibrio sinaloensis T08.</title>
        <authorList>
            <person name="Chan K.-G."/>
            <person name="Mohamad N.I."/>
        </authorList>
    </citation>
    <scope>NUCLEOTIDE SEQUENCE [LARGE SCALE GENOMIC DNA]</scope>
    <source>
        <strain evidence="3 4">T08</strain>
    </source>
</reference>
<gene>
    <name evidence="3" type="ORF">NM06_07375</name>
</gene>
<protein>
    <recommendedName>
        <fullName evidence="2">TadE-like domain-containing protein</fullName>
    </recommendedName>
</protein>
<name>A0A0A5HZY2_PHOS4</name>
<comment type="caution">
    <text evidence="3">The sequence shown here is derived from an EMBL/GenBank/DDBJ whole genome shotgun (WGS) entry which is preliminary data.</text>
</comment>
<dbReference type="InterPro" id="IPR012495">
    <property type="entry name" value="TadE-like_dom"/>
</dbReference>